<dbReference type="PANTHER" id="PTHR14119">
    <property type="entry name" value="HYDROLASE"/>
    <property type="match status" value="1"/>
</dbReference>
<sequence length="187" mass="20022">MAPSLLLRADQSVLVLVDFQERLMPAIHDAAEVILRAGFLAEAASILGVPVIGTAQNPSRLGPNDPAIHVRCQTVVEKMTFSAGGSLDEVLVHLDARPDDLREIVIAGCETHVCLLQTALHLLESGRRVWVVADACGSRHPLDREAALSRLAAAGATVVTAEMVAFEWLETAENQSFKAVSALVKEL</sequence>
<reference evidence="2 3" key="1">
    <citation type="submission" date="2024-04" db="EMBL/GenBank/DDBJ databases">
        <title>Isolation of an actinomycete strain from pig manure.</title>
        <authorList>
            <person name="Gong T."/>
            <person name="Yu Z."/>
            <person name="An M."/>
            <person name="Wei C."/>
            <person name="Yang W."/>
            <person name="Liu L."/>
        </authorList>
    </citation>
    <scope>NUCLEOTIDE SEQUENCE [LARGE SCALE GENOMIC DNA]</scope>
    <source>
        <strain evidence="2 3">ZF39</strain>
    </source>
</reference>
<accession>A0ABZ3FM88</accession>
<dbReference type="Pfam" id="PF00857">
    <property type="entry name" value="Isochorismatase"/>
    <property type="match status" value="1"/>
</dbReference>
<organism evidence="2 3">
    <name type="scientific">Ammonicoccus fulvus</name>
    <dbReference type="NCBI Taxonomy" id="3138240"/>
    <lineage>
        <taxon>Bacteria</taxon>
        <taxon>Bacillati</taxon>
        <taxon>Actinomycetota</taxon>
        <taxon>Actinomycetes</taxon>
        <taxon>Propionibacteriales</taxon>
        <taxon>Propionibacteriaceae</taxon>
        <taxon>Ammonicoccus</taxon>
    </lineage>
</organism>
<keyword evidence="3" id="KW-1185">Reference proteome</keyword>
<protein>
    <submittedName>
        <fullName evidence="2">Isochorismatase family protein</fullName>
    </submittedName>
</protein>
<dbReference type="InterPro" id="IPR050993">
    <property type="entry name" value="Isochorismatase_domain"/>
</dbReference>
<feature type="domain" description="Isochorismatase-like" evidence="1">
    <location>
        <begin position="12"/>
        <end position="162"/>
    </location>
</feature>
<dbReference type="InterPro" id="IPR036380">
    <property type="entry name" value="Isochorismatase-like_sf"/>
</dbReference>
<evidence type="ECO:0000313" key="2">
    <source>
        <dbReference type="EMBL" id="XAN05920.1"/>
    </source>
</evidence>
<dbReference type="PANTHER" id="PTHR14119:SF3">
    <property type="entry name" value="ISOCHORISMATASE DOMAIN-CONTAINING PROTEIN 2"/>
    <property type="match status" value="1"/>
</dbReference>
<evidence type="ECO:0000259" key="1">
    <source>
        <dbReference type="Pfam" id="PF00857"/>
    </source>
</evidence>
<gene>
    <name evidence="2" type="ORF">AADG42_00880</name>
</gene>
<dbReference type="InterPro" id="IPR000868">
    <property type="entry name" value="Isochorismatase-like_dom"/>
</dbReference>
<dbReference type="RefSeq" id="WP_425307354.1">
    <property type="nucleotide sequence ID" value="NZ_CP154795.1"/>
</dbReference>
<dbReference type="SUPFAM" id="SSF52499">
    <property type="entry name" value="Isochorismatase-like hydrolases"/>
    <property type="match status" value="1"/>
</dbReference>
<evidence type="ECO:0000313" key="3">
    <source>
        <dbReference type="Proteomes" id="UP001442841"/>
    </source>
</evidence>
<dbReference type="EMBL" id="CP154795">
    <property type="protein sequence ID" value="XAN05920.1"/>
    <property type="molecule type" value="Genomic_DNA"/>
</dbReference>
<dbReference type="Proteomes" id="UP001442841">
    <property type="component" value="Chromosome"/>
</dbReference>
<dbReference type="Gene3D" id="3.40.50.850">
    <property type="entry name" value="Isochorismatase-like"/>
    <property type="match status" value="1"/>
</dbReference>
<proteinExistence type="predicted"/>
<name>A0ABZ3FM88_9ACTN</name>